<protein>
    <submittedName>
        <fullName evidence="1">Uncharacterized protein</fullName>
    </submittedName>
</protein>
<evidence type="ECO:0000313" key="2">
    <source>
        <dbReference type="Proteomes" id="UP000827092"/>
    </source>
</evidence>
<evidence type="ECO:0000313" key="1">
    <source>
        <dbReference type="EMBL" id="KAG8194428.1"/>
    </source>
</evidence>
<gene>
    <name evidence="1" type="ORF">JTE90_011038</name>
</gene>
<reference evidence="1 2" key="1">
    <citation type="journal article" date="2022" name="Nat. Ecol. Evol.">
        <title>A masculinizing supergene underlies an exaggerated male reproductive morph in a spider.</title>
        <authorList>
            <person name="Hendrickx F."/>
            <person name="De Corte Z."/>
            <person name="Sonet G."/>
            <person name="Van Belleghem S.M."/>
            <person name="Kostlbacher S."/>
            <person name="Vangestel C."/>
        </authorList>
    </citation>
    <scope>NUCLEOTIDE SEQUENCE [LARGE SCALE GENOMIC DNA]</scope>
    <source>
        <strain evidence="1">W744_W776</strain>
    </source>
</reference>
<name>A0AAV6VEK5_9ARAC</name>
<dbReference type="Proteomes" id="UP000827092">
    <property type="component" value="Unassembled WGS sequence"/>
</dbReference>
<keyword evidence="2" id="KW-1185">Reference proteome</keyword>
<accession>A0AAV6VEK5</accession>
<organism evidence="1 2">
    <name type="scientific">Oedothorax gibbosus</name>
    <dbReference type="NCBI Taxonomy" id="931172"/>
    <lineage>
        <taxon>Eukaryota</taxon>
        <taxon>Metazoa</taxon>
        <taxon>Ecdysozoa</taxon>
        <taxon>Arthropoda</taxon>
        <taxon>Chelicerata</taxon>
        <taxon>Arachnida</taxon>
        <taxon>Araneae</taxon>
        <taxon>Araneomorphae</taxon>
        <taxon>Entelegynae</taxon>
        <taxon>Araneoidea</taxon>
        <taxon>Linyphiidae</taxon>
        <taxon>Erigoninae</taxon>
        <taxon>Oedothorax</taxon>
    </lineage>
</organism>
<dbReference type="EMBL" id="JAFNEN010000103">
    <property type="protein sequence ID" value="KAG8194428.1"/>
    <property type="molecule type" value="Genomic_DNA"/>
</dbReference>
<dbReference type="AlphaFoldDB" id="A0AAV6VEK5"/>
<comment type="caution">
    <text evidence="1">The sequence shown here is derived from an EMBL/GenBank/DDBJ whole genome shotgun (WGS) entry which is preliminary data.</text>
</comment>
<sequence>MPKASIAELPPRNGLRNQEILGRGSYKSRNGFCGAQLEVWKPYHCMEMLFGLFDLVSTPVVETRYGLGREVRGVG</sequence>
<proteinExistence type="predicted"/>